<keyword evidence="1" id="KW-1133">Transmembrane helix</keyword>
<name>A0A7C8IN80_9PEZI</name>
<dbReference type="EMBL" id="WUBL01000058">
    <property type="protein sequence ID" value="KAF2968006.1"/>
    <property type="molecule type" value="Genomic_DNA"/>
</dbReference>
<keyword evidence="3" id="KW-1185">Reference proteome</keyword>
<evidence type="ECO:0000313" key="3">
    <source>
        <dbReference type="Proteomes" id="UP000481858"/>
    </source>
</evidence>
<dbReference type="InParanoid" id="A0A7C8IN80"/>
<reference evidence="2 3" key="1">
    <citation type="submission" date="2019-12" db="EMBL/GenBank/DDBJ databases">
        <title>Draft genome sequence of the ascomycete Xylaria multiplex DSM 110363.</title>
        <authorList>
            <person name="Buettner E."/>
            <person name="Kellner H."/>
        </authorList>
    </citation>
    <scope>NUCLEOTIDE SEQUENCE [LARGE SCALE GENOMIC DNA]</scope>
    <source>
        <strain evidence="2 3">DSM 110363</strain>
    </source>
</reference>
<feature type="transmembrane region" description="Helical" evidence="1">
    <location>
        <begin position="79"/>
        <end position="98"/>
    </location>
</feature>
<organism evidence="2 3">
    <name type="scientific">Xylaria multiplex</name>
    <dbReference type="NCBI Taxonomy" id="323545"/>
    <lineage>
        <taxon>Eukaryota</taxon>
        <taxon>Fungi</taxon>
        <taxon>Dikarya</taxon>
        <taxon>Ascomycota</taxon>
        <taxon>Pezizomycotina</taxon>
        <taxon>Sordariomycetes</taxon>
        <taxon>Xylariomycetidae</taxon>
        <taxon>Xylariales</taxon>
        <taxon>Xylariaceae</taxon>
        <taxon>Xylaria</taxon>
    </lineage>
</organism>
<dbReference type="AlphaFoldDB" id="A0A7C8IN80"/>
<gene>
    <name evidence="2" type="ORF">GQX73_g5536</name>
</gene>
<sequence>MATSSNRACDPANFPDWASLTSVPKNITVGGLSTGNDDCALWCEIPKNMTGMEWQECAFEYAPNLQVVTYRKASSTATAMRPTIMSVAVVVMLISGLYSW</sequence>
<evidence type="ECO:0000256" key="1">
    <source>
        <dbReference type="SAM" id="Phobius"/>
    </source>
</evidence>
<accession>A0A7C8IN80</accession>
<keyword evidence="1" id="KW-0812">Transmembrane</keyword>
<protein>
    <submittedName>
        <fullName evidence="2">Uncharacterized protein</fullName>
    </submittedName>
</protein>
<keyword evidence="1" id="KW-0472">Membrane</keyword>
<dbReference type="OrthoDB" id="5203703at2759"/>
<comment type="caution">
    <text evidence="2">The sequence shown here is derived from an EMBL/GenBank/DDBJ whole genome shotgun (WGS) entry which is preliminary data.</text>
</comment>
<proteinExistence type="predicted"/>
<dbReference type="Proteomes" id="UP000481858">
    <property type="component" value="Unassembled WGS sequence"/>
</dbReference>
<evidence type="ECO:0000313" key="2">
    <source>
        <dbReference type="EMBL" id="KAF2968006.1"/>
    </source>
</evidence>